<organism evidence="2 3">
    <name type="scientific">Vicia faba</name>
    <name type="common">Broad bean</name>
    <name type="synonym">Faba vulgaris</name>
    <dbReference type="NCBI Taxonomy" id="3906"/>
    <lineage>
        <taxon>Eukaryota</taxon>
        <taxon>Viridiplantae</taxon>
        <taxon>Streptophyta</taxon>
        <taxon>Embryophyta</taxon>
        <taxon>Tracheophyta</taxon>
        <taxon>Spermatophyta</taxon>
        <taxon>Magnoliopsida</taxon>
        <taxon>eudicotyledons</taxon>
        <taxon>Gunneridae</taxon>
        <taxon>Pentapetalae</taxon>
        <taxon>rosids</taxon>
        <taxon>fabids</taxon>
        <taxon>Fabales</taxon>
        <taxon>Fabaceae</taxon>
        <taxon>Papilionoideae</taxon>
        <taxon>50 kb inversion clade</taxon>
        <taxon>NPAAA clade</taxon>
        <taxon>Hologalegina</taxon>
        <taxon>IRL clade</taxon>
        <taxon>Fabeae</taxon>
        <taxon>Vicia</taxon>
    </lineage>
</organism>
<evidence type="ECO:0000256" key="1">
    <source>
        <dbReference type="SAM" id="MobiDB-lite"/>
    </source>
</evidence>
<evidence type="ECO:0000313" key="3">
    <source>
        <dbReference type="Proteomes" id="UP001157006"/>
    </source>
</evidence>
<dbReference type="EMBL" id="OX451740">
    <property type="protein sequence ID" value="CAI8612654.1"/>
    <property type="molecule type" value="Genomic_DNA"/>
</dbReference>
<feature type="region of interest" description="Disordered" evidence="1">
    <location>
        <begin position="136"/>
        <end position="156"/>
    </location>
</feature>
<gene>
    <name evidence="2" type="ORF">VFH_V045000</name>
</gene>
<sequence length="187" mass="21364">MGSRPRLYGAIDWHAFLYILIQRSHEEDKKSEFQILPVGGFATLFRSHRLRNRSSEINSEGISWRKLNSKPLDLMDQFFCYAYAIQKLVTAQGTVLRGYNSGIFQLKASKRQHCEINPRSVSQVLLRSPYKEPLMSGRTEINNSSSLPSSLSRTADMAGSKPQSMFVVWHNLVLDIGQDLGWRVRTT</sequence>
<dbReference type="AlphaFoldDB" id="A0AAV1AUG9"/>
<evidence type="ECO:0000313" key="2">
    <source>
        <dbReference type="EMBL" id="CAI8612654.1"/>
    </source>
</evidence>
<accession>A0AAV1AUG9</accession>
<keyword evidence="3" id="KW-1185">Reference proteome</keyword>
<protein>
    <submittedName>
        <fullName evidence="2">Uncharacterized protein</fullName>
    </submittedName>
</protein>
<name>A0AAV1AUG9_VICFA</name>
<dbReference type="Proteomes" id="UP001157006">
    <property type="component" value="Chromosome 5"/>
</dbReference>
<proteinExistence type="predicted"/>
<reference evidence="2 3" key="1">
    <citation type="submission" date="2023-01" db="EMBL/GenBank/DDBJ databases">
        <authorList>
            <person name="Kreplak J."/>
        </authorList>
    </citation>
    <scope>NUCLEOTIDE SEQUENCE [LARGE SCALE GENOMIC DNA]</scope>
</reference>